<protein>
    <recommendedName>
        <fullName evidence="6">AAA+ ATPase domain-containing protein</fullName>
    </recommendedName>
</protein>
<dbReference type="Pfam" id="PF00004">
    <property type="entry name" value="AAA"/>
    <property type="match status" value="1"/>
</dbReference>
<evidence type="ECO:0000313" key="8">
    <source>
        <dbReference type="Proteomes" id="UP000053890"/>
    </source>
</evidence>
<dbReference type="Proteomes" id="UP000053890">
    <property type="component" value="Unassembled WGS sequence"/>
</dbReference>
<feature type="region of interest" description="Disordered" evidence="5">
    <location>
        <begin position="458"/>
        <end position="495"/>
    </location>
</feature>
<dbReference type="SMART" id="SM00382">
    <property type="entry name" value="AAA"/>
    <property type="match status" value="1"/>
</dbReference>
<dbReference type="InterPro" id="IPR003959">
    <property type="entry name" value="ATPase_AAA_core"/>
</dbReference>
<evidence type="ECO:0000259" key="6">
    <source>
        <dbReference type="SMART" id="SM00382"/>
    </source>
</evidence>
<dbReference type="GO" id="GO:0008047">
    <property type="term" value="F:enzyme activator activity"/>
    <property type="evidence" value="ECO:0007669"/>
    <property type="project" value="TreeGrafter"/>
</dbReference>
<accession>A0A194S1N1</accession>
<dbReference type="GO" id="GO:0005634">
    <property type="term" value="C:nucleus"/>
    <property type="evidence" value="ECO:0007669"/>
    <property type="project" value="TreeGrafter"/>
</dbReference>
<keyword evidence="2" id="KW-0235">DNA replication</keyword>
<dbReference type="SUPFAM" id="SSF52540">
    <property type="entry name" value="P-loop containing nucleoside triphosphate hydrolases"/>
    <property type="match status" value="1"/>
</dbReference>
<dbReference type="RefSeq" id="XP_018270473.1">
    <property type="nucleotide sequence ID" value="XM_018412274.1"/>
</dbReference>
<dbReference type="InterPro" id="IPR003593">
    <property type="entry name" value="AAA+_ATPase"/>
</dbReference>
<dbReference type="OrthoDB" id="10265467at2759"/>
<dbReference type="Gene3D" id="1.10.8.60">
    <property type="match status" value="1"/>
</dbReference>
<dbReference type="AlphaFoldDB" id="A0A194S1N1"/>
<dbReference type="InterPro" id="IPR021886">
    <property type="entry name" value="MgsA_C"/>
</dbReference>
<dbReference type="FunFam" id="3.40.50.300:FF:000137">
    <property type="entry name" value="Replication-associated recombination protein A"/>
    <property type="match status" value="1"/>
</dbReference>
<proteinExistence type="inferred from homology"/>
<dbReference type="Gene3D" id="3.40.50.300">
    <property type="entry name" value="P-loop containing nucleotide triphosphate hydrolases"/>
    <property type="match status" value="1"/>
</dbReference>
<dbReference type="InterPro" id="IPR027417">
    <property type="entry name" value="P-loop_NTPase"/>
</dbReference>
<sequence length="495" mass="54485">KPRTSTTSFLEAAKPLPELVRPRALEDLVGQEHLLGKGALLRGLIESDNLGSCLFWGPPGTGKTTIARVIAKTTSSIFKELSATNATTAQLREVFTEAENVLKITGRKTLLFIDEIQRFNKAQQDAFLPVVEAGTISLVASTTENPSFRVNTALLSRCRVFVLQKLTSDDVFRILVRALRLLHEQKTGERLPEAREVVGHTGALDTPLLRFLASAADGDARVALSSLELALSATRRSDAEGGGGGAIDREELKRGLRKAHMQYDRSGDAHYDTISALHKSVRGSDANAALYYLARMLEGGDDPLYVARRLVRMASEDIGLANPHALPQALAAYQATQLVGMPECDCILAQVVVMLAESPKSVRVYNAYNAAKALVKRSDQFPIPLHIRNAPTGLMKQLGFGKEYLYEPAYAHPVFQTFLPPELAGTTFLRDDDDLEGKTVDEAALREWEWRARGGARWEGREELERRVREREERERATAAVEDGKEKSRAGAEAQ</sequence>
<name>A0A194S1N1_RHOGW</name>
<evidence type="ECO:0000256" key="3">
    <source>
        <dbReference type="ARBA" id="ARBA00022741"/>
    </source>
</evidence>
<gene>
    <name evidence="7" type="ORF">RHOBADRAFT_15720</name>
</gene>
<dbReference type="CDD" id="cd18139">
    <property type="entry name" value="HLD_clamp_RarA"/>
    <property type="match status" value="1"/>
</dbReference>
<keyword evidence="4" id="KW-0067">ATP-binding</keyword>
<dbReference type="GO" id="GO:0006271">
    <property type="term" value="P:DNA strand elongation involved in DNA replication"/>
    <property type="evidence" value="ECO:0007669"/>
    <property type="project" value="UniProtKB-ARBA"/>
</dbReference>
<dbReference type="EMBL" id="KQ474080">
    <property type="protein sequence ID" value="KPV74424.1"/>
    <property type="molecule type" value="Genomic_DNA"/>
</dbReference>
<reference evidence="7 8" key="1">
    <citation type="journal article" date="2015" name="Front. Microbiol.">
        <title>Genome sequence of the plant growth promoting endophytic yeast Rhodotorula graminis WP1.</title>
        <authorList>
            <person name="Firrincieli A."/>
            <person name="Otillar R."/>
            <person name="Salamov A."/>
            <person name="Schmutz J."/>
            <person name="Khan Z."/>
            <person name="Redman R.S."/>
            <person name="Fleck N.D."/>
            <person name="Lindquist E."/>
            <person name="Grigoriev I.V."/>
            <person name="Doty S.L."/>
        </authorList>
    </citation>
    <scope>NUCLEOTIDE SEQUENCE [LARGE SCALE GENOMIC DNA]</scope>
    <source>
        <strain evidence="7 8">WP1</strain>
    </source>
</reference>
<dbReference type="Gene3D" id="1.10.3710.10">
    <property type="entry name" value="DNA polymerase III clamp loader subunits, C-terminal domain"/>
    <property type="match status" value="1"/>
</dbReference>
<dbReference type="Gene3D" id="1.20.272.10">
    <property type="match status" value="1"/>
</dbReference>
<dbReference type="PANTHER" id="PTHR13779">
    <property type="entry name" value="WERNER HELICASE-INTERACTING PROTEIN 1 FAMILY MEMBER"/>
    <property type="match status" value="1"/>
</dbReference>
<dbReference type="SUPFAM" id="SSF48019">
    <property type="entry name" value="post-AAA+ oligomerization domain-like"/>
    <property type="match status" value="1"/>
</dbReference>
<dbReference type="GO" id="GO:0016887">
    <property type="term" value="F:ATP hydrolysis activity"/>
    <property type="evidence" value="ECO:0007669"/>
    <property type="project" value="InterPro"/>
</dbReference>
<keyword evidence="8" id="KW-1185">Reference proteome</keyword>
<dbReference type="Pfam" id="PF16193">
    <property type="entry name" value="AAA_assoc_2"/>
    <property type="match status" value="1"/>
</dbReference>
<feature type="non-terminal residue" evidence="7">
    <location>
        <position position="1"/>
    </location>
</feature>
<dbReference type="GO" id="GO:0000731">
    <property type="term" value="P:DNA synthesis involved in DNA repair"/>
    <property type="evidence" value="ECO:0007669"/>
    <property type="project" value="TreeGrafter"/>
</dbReference>
<evidence type="ECO:0000313" key="7">
    <source>
        <dbReference type="EMBL" id="KPV74424.1"/>
    </source>
</evidence>
<dbReference type="GO" id="GO:0005524">
    <property type="term" value="F:ATP binding"/>
    <property type="evidence" value="ECO:0007669"/>
    <property type="project" value="UniProtKB-KW"/>
</dbReference>
<keyword evidence="3" id="KW-0547">Nucleotide-binding</keyword>
<dbReference type="STRING" id="578459.A0A194S1N1"/>
<evidence type="ECO:0000256" key="5">
    <source>
        <dbReference type="SAM" id="MobiDB-lite"/>
    </source>
</evidence>
<dbReference type="InterPro" id="IPR032423">
    <property type="entry name" value="AAA_assoc_2"/>
</dbReference>
<dbReference type="Pfam" id="PF12002">
    <property type="entry name" value="MgsA_C"/>
    <property type="match status" value="1"/>
</dbReference>
<dbReference type="GeneID" id="28972723"/>
<dbReference type="CDD" id="cd00009">
    <property type="entry name" value="AAA"/>
    <property type="match status" value="1"/>
</dbReference>
<evidence type="ECO:0000256" key="2">
    <source>
        <dbReference type="ARBA" id="ARBA00022705"/>
    </source>
</evidence>
<feature type="domain" description="AAA+ ATPase" evidence="6">
    <location>
        <begin position="49"/>
        <end position="166"/>
    </location>
</feature>
<evidence type="ECO:0000256" key="1">
    <source>
        <dbReference type="ARBA" id="ARBA00008959"/>
    </source>
</evidence>
<dbReference type="FunFam" id="1.20.272.10:FF:000001">
    <property type="entry name" value="Putative AAA family ATPase"/>
    <property type="match status" value="1"/>
</dbReference>
<organism evidence="7 8">
    <name type="scientific">Rhodotorula graminis (strain WP1)</name>
    <dbReference type="NCBI Taxonomy" id="578459"/>
    <lineage>
        <taxon>Eukaryota</taxon>
        <taxon>Fungi</taxon>
        <taxon>Dikarya</taxon>
        <taxon>Basidiomycota</taxon>
        <taxon>Pucciniomycotina</taxon>
        <taxon>Microbotryomycetes</taxon>
        <taxon>Sporidiobolales</taxon>
        <taxon>Sporidiobolaceae</taxon>
        <taxon>Rhodotorula</taxon>
    </lineage>
</organism>
<dbReference type="GO" id="GO:0003677">
    <property type="term" value="F:DNA binding"/>
    <property type="evidence" value="ECO:0007669"/>
    <property type="project" value="InterPro"/>
</dbReference>
<dbReference type="InterPro" id="IPR051314">
    <property type="entry name" value="AAA_ATPase_RarA/MGS1/WRNIP1"/>
</dbReference>
<dbReference type="InterPro" id="IPR008921">
    <property type="entry name" value="DNA_pol3_clamp-load_cplx_C"/>
</dbReference>
<comment type="similarity">
    <text evidence="1">Belongs to the AAA ATPase family. RarA/MGS1/WRNIP1 subfamily.</text>
</comment>
<dbReference type="GO" id="GO:0017116">
    <property type="term" value="F:single-stranded DNA helicase activity"/>
    <property type="evidence" value="ECO:0007669"/>
    <property type="project" value="TreeGrafter"/>
</dbReference>
<dbReference type="PANTHER" id="PTHR13779:SF7">
    <property type="entry name" value="ATPASE WRNIP1"/>
    <property type="match status" value="1"/>
</dbReference>
<dbReference type="OMA" id="RIILSQC"/>
<evidence type="ECO:0000256" key="4">
    <source>
        <dbReference type="ARBA" id="ARBA00022840"/>
    </source>
</evidence>